<name>K9XUR9_STAC7</name>
<accession>K9XUR9</accession>
<protein>
    <submittedName>
        <fullName evidence="2">GCN5-related N-acetyltransferase</fullName>
    </submittedName>
</protein>
<dbReference type="GO" id="GO:0016747">
    <property type="term" value="F:acyltransferase activity, transferring groups other than amino-acyl groups"/>
    <property type="evidence" value="ECO:0007669"/>
    <property type="project" value="InterPro"/>
</dbReference>
<dbReference type="PROSITE" id="PS51186">
    <property type="entry name" value="GNAT"/>
    <property type="match status" value="1"/>
</dbReference>
<organism evidence="2 3">
    <name type="scientific">Stanieria cyanosphaera (strain ATCC 29371 / PCC 7437)</name>
    <dbReference type="NCBI Taxonomy" id="111780"/>
    <lineage>
        <taxon>Bacteria</taxon>
        <taxon>Bacillati</taxon>
        <taxon>Cyanobacteriota</taxon>
        <taxon>Cyanophyceae</taxon>
        <taxon>Pleurocapsales</taxon>
        <taxon>Dermocarpellaceae</taxon>
        <taxon>Stanieria</taxon>
    </lineage>
</organism>
<dbReference type="InterPro" id="IPR051531">
    <property type="entry name" value="N-acetyltransferase"/>
</dbReference>
<proteinExistence type="predicted"/>
<reference evidence="3" key="1">
    <citation type="journal article" date="2013" name="Proc. Natl. Acad. Sci. U.S.A.">
        <title>Improving the coverage of the cyanobacterial phylum using diversity-driven genome sequencing.</title>
        <authorList>
            <person name="Shih P.M."/>
            <person name="Wu D."/>
            <person name="Latifi A."/>
            <person name="Axen S.D."/>
            <person name="Fewer D.P."/>
            <person name="Talla E."/>
            <person name="Calteau A."/>
            <person name="Cai F."/>
            <person name="Tandeau de Marsac N."/>
            <person name="Rippka R."/>
            <person name="Herdman M."/>
            <person name="Sivonen K."/>
            <person name="Coursin T."/>
            <person name="Laurent T."/>
            <person name="Goodwin L."/>
            <person name="Nolan M."/>
            <person name="Davenport K.W."/>
            <person name="Han C.S."/>
            <person name="Rubin E.M."/>
            <person name="Eisen J.A."/>
            <person name="Woyke T."/>
            <person name="Gugger M."/>
            <person name="Kerfeld C.A."/>
        </authorList>
    </citation>
    <scope>NUCLEOTIDE SEQUENCE [LARGE SCALE GENOMIC DNA]</scope>
    <source>
        <strain evidence="3">ATCC 29371 / PCC 7437</strain>
    </source>
</reference>
<dbReference type="STRING" id="111780.Sta7437_2260"/>
<dbReference type="OrthoDB" id="509947at2"/>
<dbReference type="InterPro" id="IPR016181">
    <property type="entry name" value="Acyl_CoA_acyltransferase"/>
</dbReference>
<evidence type="ECO:0000313" key="2">
    <source>
        <dbReference type="EMBL" id="AFZ35804.1"/>
    </source>
</evidence>
<dbReference type="PANTHER" id="PTHR43792">
    <property type="entry name" value="GNAT FAMILY, PUTATIVE (AFU_ORTHOLOGUE AFUA_3G00765)-RELATED-RELATED"/>
    <property type="match status" value="1"/>
</dbReference>
<feature type="domain" description="N-acetyltransferase" evidence="1">
    <location>
        <begin position="9"/>
        <end position="168"/>
    </location>
</feature>
<dbReference type="PANTHER" id="PTHR43792:SF1">
    <property type="entry name" value="N-ACETYLTRANSFERASE DOMAIN-CONTAINING PROTEIN"/>
    <property type="match status" value="1"/>
</dbReference>
<dbReference type="RefSeq" id="WP_015193472.1">
    <property type="nucleotide sequence ID" value="NC_019748.1"/>
</dbReference>
<gene>
    <name evidence="2" type="ordered locus">Sta7437_2260</name>
</gene>
<dbReference type="KEGG" id="scs:Sta7437_2260"/>
<dbReference type="Pfam" id="PF13302">
    <property type="entry name" value="Acetyltransf_3"/>
    <property type="match status" value="1"/>
</dbReference>
<dbReference type="InterPro" id="IPR000182">
    <property type="entry name" value="GNAT_dom"/>
</dbReference>
<dbReference type="eggNOG" id="COG1670">
    <property type="taxonomic scope" value="Bacteria"/>
</dbReference>
<dbReference type="AlphaFoldDB" id="K9XUR9"/>
<dbReference type="SUPFAM" id="SSF55729">
    <property type="entry name" value="Acyl-CoA N-acyltransferases (Nat)"/>
    <property type="match status" value="1"/>
</dbReference>
<evidence type="ECO:0000313" key="3">
    <source>
        <dbReference type="Proteomes" id="UP000010473"/>
    </source>
</evidence>
<dbReference type="Gene3D" id="3.40.630.30">
    <property type="match status" value="1"/>
</dbReference>
<sequence length="169" mass="19349">MVWLETQRLILRDFQQNDVDQLARIFANPQVMQFSPTGILSALETKEKVDSFITSYKTLGFGKWAIVFKETKELIGYCGIAVEQIDKVPKREIGYRLDPNFWGKGLAIEAASATVQYGFEQLKFAYILGIVEQANTTSVRVLKKLGMRYERKTIFYGVEMDVYRLNATA</sequence>
<keyword evidence="3" id="KW-1185">Reference proteome</keyword>
<dbReference type="HOGENOM" id="CLU_013985_3_1_3"/>
<dbReference type="PATRIC" id="fig|111780.3.peg.2358"/>
<dbReference type="EMBL" id="CP003653">
    <property type="protein sequence ID" value="AFZ35804.1"/>
    <property type="molecule type" value="Genomic_DNA"/>
</dbReference>
<dbReference type="Proteomes" id="UP000010473">
    <property type="component" value="Chromosome"/>
</dbReference>
<evidence type="ECO:0000259" key="1">
    <source>
        <dbReference type="PROSITE" id="PS51186"/>
    </source>
</evidence>